<proteinExistence type="predicted"/>
<gene>
    <name evidence="1" type="ORF">CUNI_LOCUS8424</name>
</gene>
<dbReference type="EMBL" id="CAJHNH020001380">
    <property type="protein sequence ID" value="CAG5122866.1"/>
    <property type="molecule type" value="Genomic_DNA"/>
</dbReference>
<comment type="caution">
    <text evidence="1">The sequence shown here is derived from an EMBL/GenBank/DDBJ whole genome shotgun (WGS) entry which is preliminary data.</text>
</comment>
<dbReference type="Proteomes" id="UP000678393">
    <property type="component" value="Unassembled WGS sequence"/>
</dbReference>
<keyword evidence="2" id="KW-1185">Reference proteome</keyword>
<protein>
    <submittedName>
        <fullName evidence="1">Uncharacterized protein</fullName>
    </submittedName>
</protein>
<dbReference type="AlphaFoldDB" id="A0A8S3Z7J7"/>
<accession>A0A8S3Z7J7</accession>
<evidence type="ECO:0000313" key="2">
    <source>
        <dbReference type="Proteomes" id="UP000678393"/>
    </source>
</evidence>
<organism evidence="1 2">
    <name type="scientific">Candidula unifasciata</name>
    <dbReference type="NCBI Taxonomy" id="100452"/>
    <lineage>
        <taxon>Eukaryota</taxon>
        <taxon>Metazoa</taxon>
        <taxon>Spiralia</taxon>
        <taxon>Lophotrochozoa</taxon>
        <taxon>Mollusca</taxon>
        <taxon>Gastropoda</taxon>
        <taxon>Heterobranchia</taxon>
        <taxon>Euthyneura</taxon>
        <taxon>Panpulmonata</taxon>
        <taxon>Eupulmonata</taxon>
        <taxon>Stylommatophora</taxon>
        <taxon>Helicina</taxon>
        <taxon>Helicoidea</taxon>
        <taxon>Geomitridae</taxon>
        <taxon>Candidula</taxon>
    </lineage>
</organism>
<name>A0A8S3Z7J7_9EUPU</name>
<feature type="non-terminal residue" evidence="1">
    <location>
        <position position="74"/>
    </location>
</feature>
<sequence length="74" mass="8128">EASLSLLTEQLIEKKDYAATKEVLSRMQELGYEGLSSLATKALEVFQPSDQERRYFEDLAASSTTSSSSSSDSD</sequence>
<reference evidence="1" key="1">
    <citation type="submission" date="2021-04" db="EMBL/GenBank/DDBJ databases">
        <authorList>
            <consortium name="Molecular Ecology Group"/>
        </authorList>
    </citation>
    <scope>NUCLEOTIDE SEQUENCE</scope>
</reference>
<evidence type="ECO:0000313" key="1">
    <source>
        <dbReference type="EMBL" id="CAG5122866.1"/>
    </source>
</evidence>